<dbReference type="InterPro" id="IPR050644">
    <property type="entry name" value="PG_Glycine_Bridge_Synth"/>
</dbReference>
<dbReference type="InterPro" id="IPR010978">
    <property type="entry name" value="tRNA-bd_arm"/>
</dbReference>
<keyword evidence="4" id="KW-0963">Cytoplasm</keyword>
<dbReference type="Proteomes" id="UP000094469">
    <property type="component" value="Unassembled WGS sequence"/>
</dbReference>
<organism evidence="13 14">
    <name type="scientific">Enterococcus ureilyticus</name>
    <dbReference type="NCBI Taxonomy" id="1131292"/>
    <lineage>
        <taxon>Bacteria</taxon>
        <taxon>Bacillati</taxon>
        <taxon>Bacillota</taxon>
        <taxon>Bacilli</taxon>
        <taxon>Lactobacillales</taxon>
        <taxon>Enterococcaceae</taxon>
        <taxon>Enterococcus</taxon>
    </lineage>
</organism>
<evidence type="ECO:0000256" key="2">
    <source>
        <dbReference type="ARBA" id="ARBA00012466"/>
    </source>
</evidence>
<gene>
    <name evidence="13" type="ORF">BCR24_14980</name>
</gene>
<dbReference type="PANTHER" id="PTHR36174:SF2">
    <property type="entry name" value="AMINOACYLTRANSFERASE FEMA"/>
    <property type="match status" value="1"/>
</dbReference>
<evidence type="ECO:0000313" key="14">
    <source>
        <dbReference type="Proteomes" id="UP000094469"/>
    </source>
</evidence>
<keyword evidence="14" id="KW-1185">Reference proteome</keyword>
<dbReference type="InterPro" id="IPR003447">
    <property type="entry name" value="FEMABX"/>
</dbReference>
<accession>A0A1E5HC30</accession>
<dbReference type="GO" id="GO:0071555">
    <property type="term" value="P:cell wall organization"/>
    <property type="evidence" value="ECO:0007669"/>
    <property type="project" value="UniProtKB-KW"/>
</dbReference>
<dbReference type="GO" id="GO:0016755">
    <property type="term" value="F:aminoacyltransferase activity"/>
    <property type="evidence" value="ECO:0007669"/>
    <property type="project" value="InterPro"/>
</dbReference>
<dbReference type="GO" id="GO:0008360">
    <property type="term" value="P:regulation of cell shape"/>
    <property type="evidence" value="ECO:0007669"/>
    <property type="project" value="UniProtKB-KW"/>
</dbReference>
<evidence type="ECO:0000256" key="7">
    <source>
        <dbReference type="ARBA" id="ARBA00022984"/>
    </source>
</evidence>
<comment type="catalytic activity">
    <reaction evidence="12">
        <text>beta-D-GlcNAc-(1-&gt;4)-Mur2Ac(oyl-L-Ala-D-isoglutaminyl-L-Lys-(N(6)-Gly)-D-Ala-D-Ala)-di-trans,octa-cis-undecaprenyl diphosphate + 2 glycyl-tRNA(Gly) = MurNAc-L-Ala-D-isoglutaminyl-L-Lys-(N(6)-tri-Gly)-D-Ala-D-Ala-diphospho-di-trans,octa-cis-undecaprenyl-GlcNAc + 2 tRNA(Gly) + 2 H(+)</text>
        <dbReference type="Rhea" id="RHEA:30439"/>
        <dbReference type="Rhea" id="RHEA-COMP:9664"/>
        <dbReference type="Rhea" id="RHEA-COMP:9683"/>
        <dbReference type="ChEBI" id="CHEBI:15378"/>
        <dbReference type="ChEBI" id="CHEBI:62234"/>
        <dbReference type="ChEBI" id="CHEBI:62235"/>
        <dbReference type="ChEBI" id="CHEBI:78442"/>
        <dbReference type="ChEBI" id="CHEBI:78522"/>
        <dbReference type="EC" id="2.3.2.17"/>
    </reaction>
</comment>
<reference evidence="14" key="1">
    <citation type="submission" date="2016-09" db="EMBL/GenBank/DDBJ databases">
        <authorList>
            <person name="Gulvik C.A."/>
        </authorList>
    </citation>
    <scope>NUCLEOTIDE SEQUENCE [LARGE SCALE GENOMIC DNA]</scope>
    <source>
        <strain evidence="14">LMG 26676</strain>
    </source>
</reference>
<dbReference type="STRING" id="1131292.BCR24_14980"/>
<dbReference type="GO" id="GO:0009252">
    <property type="term" value="P:peptidoglycan biosynthetic process"/>
    <property type="evidence" value="ECO:0007669"/>
    <property type="project" value="UniProtKB-KW"/>
</dbReference>
<proteinExistence type="inferred from homology"/>
<dbReference type="PROSITE" id="PS51191">
    <property type="entry name" value="FEMABX"/>
    <property type="match status" value="1"/>
</dbReference>
<comment type="caution">
    <text evidence="13">The sequence shown here is derived from an EMBL/GenBank/DDBJ whole genome shotgun (WGS) entry which is preliminary data.</text>
</comment>
<evidence type="ECO:0000256" key="10">
    <source>
        <dbReference type="ARBA" id="ARBA00030706"/>
    </source>
</evidence>
<evidence type="ECO:0000313" key="13">
    <source>
        <dbReference type="EMBL" id="OEG22511.1"/>
    </source>
</evidence>
<keyword evidence="7" id="KW-0573">Peptidoglycan synthesis</keyword>
<dbReference type="GO" id="GO:0000166">
    <property type="term" value="F:nucleotide binding"/>
    <property type="evidence" value="ECO:0007669"/>
    <property type="project" value="InterPro"/>
</dbReference>
<dbReference type="OrthoDB" id="2303924at2"/>
<dbReference type="RefSeq" id="WP_069640047.1">
    <property type="nucleotide sequence ID" value="NZ_JAFBEZ010000025.1"/>
</dbReference>
<name>A0A1E5HC30_9ENTE</name>
<evidence type="ECO:0000256" key="12">
    <source>
        <dbReference type="ARBA" id="ARBA00047483"/>
    </source>
</evidence>
<evidence type="ECO:0000256" key="3">
    <source>
        <dbReference type="ARBA" id="ARBA00016236"/>
    </source>
</evidence>
<sequence>MHFSDEISREEFVNYAKESRKGNYLQTAEMADLKKARGQVVYFVGLKDYDGKVVYATIVTRLRRRVGFEYDIAGFEMPDEEKNFKIFISGIKTFVNKNRGLYLTIQPNVRHRTFDNLGSQIGEKDLTAINYFLEEGFEYEHPKKGFRDNGNPLWIYIKDIKGYSYGELTQTYNKEAIYSLNKTNQFGIKIRNLEYRELPVFKKITEETSKRKMFQDKSLSYYEQVYKIYGDRAKFIVAELNVHEYLKSLTQKKKELSDNIQRLHSYLDEYDNSETKGYKKKANKKNELLSQKKTYDIRIDEALTISKNSSNGIVTLGCALFLICPQEVVYLFSGTVEKYKNMYAPFLIQDQMLKYTVESNIPLYNFYGIEGNFDGSDGVLNFKETFNGYAVELIGEFKYYTSSLMTKMYIVIKKLLEIKKCF</sequence>
<evidence type="ECO:0000256" key="4">
    <source>
        <dbReference type="ARBA" id="ARBA00022490"/>
    </source>
</evidence>
<protein>
    <recommendedName>
        <fullName evidence="3">Aminoacyltransferase FemA</fullName>
        <ecNumber evidence="2">2.3.2.17</ecNumber>
    </recommendedName>
    <alternativeName>
        <fullName evidence="11">Factor essential for expression of methicillin resistance A</fullName>
    </alternativeName>
    <alternativeName>
        <fullName evidence="10">N-acetylmuramoyl-L-alanyl-D-glutamyl-L-lysyl-(N6-glycyl)-D-alanyl-D-alanine-diphosphoundecaprenyl-N-acetylglucosamine:glycine glycyltransferase</fullName>
    </alternativeName>
</protein>
<dbReference type="Gene3D" id="1.20.58.90">
    <property type="match status" value="1"/>
</dbReference>
<dbReference type="InterPro" id="IPR016181">
    <property type="entry name" value="Acyl_CoA_acyltransferase"/>
</dbReference>
<dbReference type="Pfam" id="PF02388">
    <property type="entry name" value="FemAB"/>
    <property type="match status" value="1"/>
</dbReference>
<keyword evidence="5" id="KW-0808">Transferase</keyword>
<dbReference type="SUPFAM" id="SSF46589">
    <property type="entry name" value="tRNA-binding arm"/>
    <property type="match status" value="1"/>
</dbReference>
<dbReference type="EC" id="2.3.2.17" evidence="2"/>
<keyword evidence="6" id="KW-0133">Cell shape</keyword>
<evidence type="ECO:0000256" key="8">
    <source>
        <dbReference type="ARBA" id="ARBA00023315"/>
    </source>
</evidence>
<dbReference type="SUPFAM" id="SSF55729">
    <property type="entry name" value="Acyl-CoA N-acyltransferases (Nat)"/>
    <property type="match status" value="2"/>
</dbReference>
<evidence type="ECO:0000256" key="11">
    <source>
        <dbReference type="ARBA" id="ARBA00032233"/>
    </source>
</evidence>
<keyword evidence="8" id="KW-0012">Acyltransferase</keyword>
<keyword evidence="9" id="KW-0961">Cell wall biogenesis/degradation</keyword>
<comment type="similarity">
    <text evidence="1">Belongs to the FemABX family.</text>
</comment>
<dbReference type="EMBL" id="MIKC01000014">
    <property type="protein sequence ID" value="OEG22511.1"/>
    <property type="molecule type" value="Genomic_DNA"/>
</dbReference>
<evidence type="ECO:0000256" key="5">
    <source>
        <dbReference type="ARBA" id="ARBA00022679"/>
    </source>
</evidence>
<evidence type="ECO:0000256" key="1">
    <source>
        <dbReference type="ARBA" id="ARBA00009943"/>
    </source>
</evidence>
<dbReference type="AlphaFoldDB" id="A0A1E5HC30"/>
<evidence type="ECO:0000256" key="9">
    <source>
        <dbReference type="ARBA" id="ARBA00023316"/>
    </source>
</evidence>
<dbReference type="Gene3D" id="3.40.630.30">
    <property type="match status" value="2"/>
</dbReference>
<dbReference type="PANTHER" id="PTHR36174">
    <property type="entry name" value="LIPID II:GLYCINE GLYCYLTRANSFERASE"/>
    <property type="match status" value="1"/>
</dbReference>
<evidence type="ECO:0000256" key="6">
    <source>
        <dbReference type="ARBA" id="ARBA00022960"/>
    </source>
</evidence>